<evidence type="ECO:0008006" key="3">
    <source>
        <dbReference type="Google" id="ProtNLM"/>
    </source>
</evidence>
<evidence type="ECO:0000313" key="2">
    <source>
        <dbReference type="Proteomes" id="UP000826656"/>
    </source>
</evidence>
<sequence length="87" mass="9436">MAPVTDATAASSSTVSATTHVVQFNPIGQLPIKLQGTLNFSTWKAQLVILLNGYQLMGHLDGTKTAPSLTITQNDRIISNPNYYYPK</sequence>
<dbReference type="Proteomes" id="UP000826656">
    <property type="component" value="Unassembled WGS sequence"/>
</dbReference>
<reference evidence="1 2" key="1">
    <citation type="journal article" date="2021" name="bioRxiv">
        <title>Chromosome-scale and haplotype-resolved genome assembly of a tetraploid potato cultivar.</title>
        <authorList>
            <person name="Sun H."/>
            <person name="Jiao W.-B."/>
            <person name="Krause K."/>
            <person name="Campoy J.A."/>
            <person name="Goel M."/>
            <person name="Folz-Donahue K."/>
            <person name="Kukat C."/>
            <person name="Huettel B."/>
            <person name="Schneeberger K."/>
        </authorList>
    </citation>
    <scope>NUCLEOTIDE SEQUENCE [LARGE SCALE GENOMIC DNA]</scope>
    <source>
        <strain evidence="1">SolTubOtavaFocal</strain>
        <tissue evidence="1">Leaves</tissue>
    </source>
</reference>
<protein>
    <recommendedName>
        <fullName evidence="3">Retrotransposon Copia-like N-terminal domain-containing protein</fullName>
    </recommendedName>
</protein>
<proteinExistence type="predicted"/>
<name>A0ABQ7VZF5_SOLTU</name>
<dbReference type="EMBL" id="JAIVGD010000005">
    <property type="protein sequence ID" value="KAH0773902.1"/>
    <property type="molecule type" value="Genomic_DNA"/>
</dbReference>
<accession>A0ABQ7VZF5</accession>
<keyword evidence="2" id="KW-1185">Reference proteome</keyword>
<comment type="caution">
    <text evidence="1">The sequence shown here is derived from an EMBL/GenBank/DDBJ whole genome shotgun (WGS) entry which is preliminary data.</text>
</comment>
<organism evidence="1 2">
    <name type="scientific">Solanum tuberosum</name>
    <name type="common">Potato</name>
    <dbReference type="NCBI Taxonomy" id="4113"/>
    <lineage>
        <taxon>Eukaryota</taxon>
        <taxon>Viridiplantae</taxon>
        <taxon>Streptophyta</taxon>
        <taxon>Embryophyta</taxon>
        <taxon>Tracheophyta</taxon>
        <taxon>Spermatophyta</taxon>
        <taxon>Magnoliopsida</taxon>
        <taxon>eudicotyledons</taxon>
        <taxon>Gunneridae</taxon>
        <taxon>Pentapetalae</taxon>
        <taxon>asterids</taxon>
        <taxon>lamiids</taxon>
        <taxon>Solanales</taxon>
        <taxon>Solanaceae</taxon>
        <taxon>Solanoideae</taxon>
        <taxon>Solaneae</taxon>
        <taxon>Solanum</taxon>
    </lineage>
</organism>
<gene>
    <name evidence="1" type="ORF">KY290_011039</name>
</gene>
<evidence type="ECO:0000313" key="1">
    <source>
        <dbReference type="EMBL" id="KAH0773902.1"/>
    </source>
</evidence>